<feature type="repeat" description="TPR" evidence="1">
    <location>
        <begin position="86"/>
        <end position="119"/>
    </location>
</feature>
<comment type="caution">
    <text evidence="3">The sequence shown here is derived from an EMBL/GenBank/DDBJ whole genome shotgun (WGS) entry which is preliminary data.</text>
</comment>
<dbReference type="Gene3D" id="1.25.40.10">
    <property type="entry name" value="Tetratricopeptide repeat domain"/>
    <property type="match status" value="1"/>
</dbReference>
<reference evidence="3 4" key="1">
    <citation type="submission" date="2017-05" db="EMBL/GenBank/DDBJ databases">
        <title>The genome sequence of Geobacillus thermocatenulatus DSM 730.</title>
        <authorList>
            <person name="Ramaloko W.T."/>
            <person name="Koen N."/>
            <person name="Polliack S."/>
            <person name="Aliyu H."/>
            <person name="Lebre P."/>
            <person name="Mohr T."/>
            <person name="Oswald F."/>
            <person name="Zwick M."/>
            <person name="Neumann A."/>
            <person name="Syldatk C."/>
            <person name="Cowan D."/>
            <person name="De Maayer P."/>
        </authorList>
    </citation>
    <scope>NUCLEOTIDE SEQUENCE [LARGE SCALE GENOMIC DNA]</scope>
    <source>
        <strain evidence="3 4">BGSC 93A1</strain>
    </source>
</reference>
<dbReference type="Pfam" id="PF13181">
    <property type="entry name" value="TPR_8"/>
    <property type="match status" value="1"/>
</dbReference>
<name>A0AA91TE66_9BACL</name>
<evidence type="ECO:0008006" key="5">
    <source>
        <dbReference type="Google" id="ProtNLM"/>
    </source>
</evidence>
<gene>
    <name evidence="3" type="ORF">B9L19_01735</name>
</gene>
<dbReference type="SMART" id="SM00028">
    <property type="entry name" value="TPR"/>
    <property type="match status" value="2"/>
</dbReference>
<proteinExistence type="predicted"/>
<evidence type="ECO:0000313" key="4">
    <source>
        <dbReference type="Proteomes" id="UP000198378"/>
    </source>
</evidence>
<keyword evidence="2" id="KW-0812">Transmembrane</keyword>
<keyword evidence="1" id="KW-0802">TPR repeat</keyword>
<keyword evidence="2" id="KW-1133">Transmembrane helix</keyword>
<keyword evidence="4" id="KW-1185">Reference proteome</keyword>
<dbReference type="SUPFAM" id="SSF48452">
    <property type="entry name" value="TPR-like"/>
    <property type="match status" value="1"/>
</dbReference>
<evidence type="ECO:0000256" key="2">
    <source>
        <dbReference type="SAM" id="Phobius"/>
    </source>
</evidence>
<evidence type="ECO:0000256" key="1">
    <source>
        <dbReference type="PROSITE-ProRule" id="PRU00339"/>
    </source>
</evidence>
<evidence type="ECO:0000313" key="3">
    <source>
        <dbReference type="EMBL" id="OXB88857.1"/>
    </source>
</evidence>
<sequence>MGGCRFLQNEENLLMHGKWDRYVFLSLLVLILSGISYAHWKGQQQDEQFLKDYTEYQQAVQLMQQGRAEQALPLLRSLLGKYPDRYNIMRTLGLAYAMKNDFQKAAFYYEKAIRKRPFLQQDPIFTLQFGEILYYNGEYAKAKAYLEKSKQLPGSETYHARIDELLSQIQHQKSS</sequence>
<dbReference type="PROSITE" id="PS50005">
    <property type="entry name" value="TPR"/>
    <property type="match status" value="1"/>
</dbReference>
<dbReference type="Proteomes" id="UP000198378">
    <property type="component" value="Unassembled WGS sequence"/>
</dbReference>
<dbReference type="Pfam" id="PF13432">
    <property type="entry name" value="TPR_16"/>
    <property type="match status" value="1"/>
</dbReference>
<dbReference type="EMBL" id="NEWK01000001">
    <property type="protein sequence ID" value="OXB88857.1"/>
    <property type="molecule type" value="Genomic_DNA"/>
</dbReference>
<organism evidence="3 4">
    <name type="scientific">Geobacillus thermocatenulatus</name>
    <dbReference type="NCBI Taxonomy" id="33938"/>
    <lineage>
        <taxon>Bacteria</taxon>
        <taxon>Bacillati</taxon>
        <taxon>Bacillota</taxon>
        <taxon>Bacilli</taxon>
        <taxon>Bacillales</taxon>
        <taxon>Anoxybacillaceae</taxon>
        <taxon>Geobacillus</taxon>
        <taxon>Geobacillus thermoleovorans group</taxon>
    </lineage>
</organism>
<dbReference type="AlphaFoldDB" id="A0AA91TE66"/>
<keyword evidence="2" id="KW-0472">Membrane</keyword>
<accession>A0AA91TE66</accession>
<protein>
    <recommendedName>
        <fullName evidence="5">Tetratricopeptide repeat protein</fullName>
    </recommendedName>
</protein>
<feature type="transmembrane region" description="Helical" evidence="2">
    <location>
        <begin position="22"/>
        <end position="40"/>
    </location>
</feature>
<dbReference type="InterPro" id="IPR011990">
    <property type="entry name" value="TPR-like_helical_dom_sf"/>
</dbReference>
<dbReference type="InterPro" id="IPR019734">
    <property type="entry name" value="TPR_rpt"/>
</dbReference>